<dbReference type="InterPro" id="IPR053178">
    <property type="entry name" value="Osmoadaptation_assoc"/>
</dbReference>
<evidence type="ECO:0000313" key="4">
    <source>
        <dbReference type="Proteomes" id="UP000799424"/>
    </source>
</evidence>
<dbReference type="PANTHER" id="PTHR38111:SF11">
    <property type="entry name" value="TRANSCRIPTION FACTOR DOMAIN-CONTAINING PROTEIN-RELATED"/>
    <property type="match status" value="1"/>
</dbReference>
<dbReference type="InterPro" id="IPR021858">
    <property type="entry name" value="Fun_TF"/>
</dbReference>
<name>A0A6A7A5J3_9PLEO</name>
<dbReference type="Pfam" id="PF00172">
    <property type="entry name" value="Zn_clus"/>
    <property type="match status" value="1"/>
</dbReference>
<dbReference type="PANTHER" id="PTHR38111">
    <property type="entry name" value="ZN(2)-C6 FUNGAL-TYPE DOMAIN-CONTAINING PROTEIN-RELATED"/>
    <property type="match status" value="1"/>
</dbReference>
<dbReference type="CDD" id="cd00067">
    <property type="entry name" value="GAL4"/>
    <property type="match status" value="1"/>
</dbReference>
<keyword evidence="1" id="KW-0539">Nucleus</keyword>
<dbReference type="Gene3D" id="4.10.240.10">
    <property type="entry name" value="Zn(2)-C6 fungal-type DNA-binding domain"/>
    <property type="match status" value="1"/>
</dbReference>
<dbReference type="PROSITE" id="PS00463">
    <property type="entry name" value="ZN2_CY6_FUNGAL_1"/>
    <property type="match status" value="1"/>
</dbReference>
<dbReference type="Proteomes" id="UP000799424">
    <property type="component" value="Unassembled WGS sequence"/>
</dbReference>
<evidence type="ECO:0000256" key="1">
    <source>
        <dbReference type="ARBA" id="ARBA00023242"/>
    </source>
</evidence>
<sequence>MVGVAGRSKGCVTCRKRKKGCDLQQPECSQCKERGIKCGGYDADRVFVYHDGAKRRTGASHTQEEVIQLVQPQPVDSSMQIIATRFGRANSAPLPWALVLPPSLVKSAYGERTMEAFMNLYVPQGNMRSRNAEGRDFVNVLPRLSADDEALRLTVLAIGTVAMSKKTGDANLALEGRKLYCRAIVETQRALNNTTRSKSTPVLAIPRIMALFEILYGAEGNSGKQANSWLSHAEGEMALITARGPNAYSDDDAAHTLFANARFRPLIAAVRTRTRTVLNEEQWKTLPWQGRVKTPNDILLDIMAAIPEILESVDRWGALSSGSIQDEAKDLQTSARCWTLHIKLQRWLALYEHEIHEPVTRTPTPIQFPNFEVATMTTRYWVICLLLYTALDTVSRVPPTNEDCTHPDRPHPRHFARLIARSAEYFFREEFGATGATSIAFPLGNTMLFMSRNPSVDGPYMGLIKKAWSNPNLPNAIKNFLDSLHASVNVAPARVVQRKILL</sequence>
<accession>A0A6A7A5J3</accession>
<dbReference type="EMBL" id="MU006223">
    <property type="protein sequence ID" value="KAF2827947.1"/>
    <property type="molecule type" value="Genomic_DNA"/>
</dbReference>
<dbReference type="SUPFAM" id="SSF57701">
    <property type="entry name" value="Zn2/Cys6 DNA-binding domain"/>
    <property type="match status" value="1"/>
</dbReference>
<protein>
    <recommendedName>
        <fullName evidence="2">Zn(2)-C6 fungal-type domain-containing protein</fullName>
    </recommendedName>
</protein>
<proteinExistence type="predicted"/>
<dbReference type="OrthoDB" id="3525185at2759"/>
<dbReference type="InterPro" id="IPR036864">
    <property type="entry name" value="Zn2-C6_fun-type_DNA-bd_sf"/>
</dbReference>
<dbReference type="PROSITE" id="PS50048">
    <property type="entry name" value="ZN2_CY6_FUNGAL_2"/>
    <property type="match status" value="1"/>
</dbReference>
<dbReference type="InterPro" id="IPR001138">
    <property type="entry name" value="Zn2Cys6_DnaBD"/>
</dbReference>
<organism evidence="3 4">
    <name type="scientific">Ophiobolus disseminans</name>
    <dbReference type="NCBI Taxonomy" id="1469910"/>
    <lineage>
        <taxon>Eukaryota</taxon>
        <taxon>Fungi</taxon>
        <taxon>Dikarya</taxon>
        <taxon>Ascomycota</taxon>
        <taxon>Pezizomycotina</taxon>
        <taxon>Dothideomycetes</taxon>
        <taxon>Pleosporomycetidae</taxon>
        <taxon>Pleosporales</taxon>
        <taxon>Pleosporineae</taxon>
        <taxon>Phaeosphaeriaceae</taxon>
        <taxon>Ophiobolus</taxon>
    </lineage>
</organism>
<reference evidence="3" key="1">
    <citation type="journal article" date="2020" name="Stud. Mycol.">
        <title>101 Dothideomycetes genomes: a test case for predicting lifestyles and emergence of pathogens.</title>
        <authorList>
            <person name="Haridas S."/>
            <person name="Albert R."/>
            <person name="Binder M."/>
            <person name="Bloem J."/>
            <person name="Labutti K."/>
            <person name="Salamov A."/>
            <person name="Andreopoulos B."/>
            <person name="Baker S."/>
            <person name="Barry K."/>
            <person name="Bills G."/>
            <person name="Bluhm B."/>
            <person name="Cannon C."/>
            <person name="Castanera R."/>
            <person name="Culley D."/>
            <person name="Daum C."/>
            <person name="Ezra D."/>
            <person name="Gonzalez J."/>
            <person name="Henrissat B."/>
            <person name="Kuo A."/>
            <person name="Liang C."/>
            <person name="Lipzen A."/>
            <person name="Lutzoni F."/>
            <person name="Magnuson J."/>
            <person name="Mondo S."/>
            <person name="Nolan M."/>
            <person name="Ohm R."/>
            <person name="Pangilinan J."/>
            <person name="Park H.-J."/>
            <person name="Ramirez L."/>
            <person name="Alfaro M."/>
            <person name="Sun H."/>
            <person name="Tritt A."/>
            <person name="Yoshinaga Y."/>
            <person name="Zwiers L.-H."/>
            <person name="Turgeon B."/>
            <person name="Goodwin S."/>
            <person name="Spatafora J."/>
            <person name="Crous P."/>
            <person name="Grigoriev I."/>
        </authorList>
    </citation>
    <scope>NUCLEOTIDE SEQUENCE</scope>
    <source>
        <strain evidence="3">CBS 113818</strain>
    </source>
</reference>
<feature type="domain" description="Zn(2)-C6 fungal-type" evidence="2">
    <location>
        <begin position="10"/>
        <end position="38"/>
    </location>
</feature>
<dbReference type="SMART" id="SM00066">
    <property type="entry name" value="GAL4"/>
    <property type="match status" value="1"/>
</dbReference>
<dbReference type="Pfam" id="PF11951">
    <property type="entry name" value="Fungal_trans_2"/>
    <property type="match status" value="1"/>
</dbReference>
<evidence type="ECO:0000313" key="3">
    <source>
        <dbReference type="EMBL" id="KAF2827947.1"/>
    </source>
</evidence>
<dbReference type="GO" id="GO:0000981">
    <property type="term" value="F:DNA-binding transcription factor activity, RNA polymerase II-specific"/>
    <property type="evidence" value="ECO:0007669"/>
    <property type="project" value="InterPro"/>
</dbReference>
<dbReference type="AlphaFoldDB" id="A0A6A7A5J3"/>
<evidence type="ECO:0000259" key="2">
    <source>
        <dbReference type="PROSITE" id="PS50048"/>
    </source>
</evidence>
<dbReference type="GO" id="GO:0008270">
    <property type="term" value="F:zinc ion binding"/>
    <property type="evidence" value="ECO:0007669"/>
    <property type="project" value="InterPro"/>
</dbReference>
<keyword evidence="4" id="KW-1185">Reference proteome</keyword>
<gene>
    <name evidence="3" type="ORF">CC86DRAFT_202216</name>
</gene>